<dbReference type="GO" id="GO:0005737">
    <property type="term" value="C:cytoplasm"/>
    <property type="evidence" value="ECO:0007669"/>
    <property type="project" value="TreeGrafter"/>
</dbReference>
<evidence type="ECO:0000256" key="2">
    <source>
        <dbReference type="ARBA" id="ARBA00022679"/>
    </source>
</evidence>
<dbReference type="AlphaFoldDB" id="A0AAJ7WXG6"/>
<dbReference type="GO" id="GO:0019321">
    <property type="term" value="P:pentose metabolic process"/>
    <property type="evidence" value="ECO:0007669"/>
    <property type="project" value="TreeGrafter"/>
</dbReference>
<gene>
    <name evidence="8 9 10" type="primary">FGGY</name>
</gene>
<dbReference type="PANTHER" id="PTHR43435">
    <property type="entry name" value="RIBULOKINASE"/>
    <property type="match status" value="1"/>
</dbReference>
<organism evidence="7 9">
    <name type="scientific">Petromyzon marinus</name>
    <name type="common">Sea lamprey</name>
    <dbReference type="NCBI Taxonomy" id="7757"/>
    <lineage>
        <taxon>Eukaryota</taxon>
        <taxon>Metazoa</taxon>
        <taxon>Chordata</taxon>
        <taxon>Craniata</taxon>
        <taxon>Vertebrata</taxon>
        <taxon>Cyclostomata</taxon>
        <taxon>Hyperoartia</taxon>
        <taxon>Petromyzontiformes</taxon>
        <taxon>Petromyzontidae</taxon>
        <taxon>Petromyzon</taxon>
    </lineage>
</organism>
<evidence type="ECO:0000259" key="5">
    <source>
        <dbReference type="Pfam" id="PF00370"/>
    </source>
</evidence>
<evidence type="ECO:0000313" key="8">
    <source>
        <dbReference type="RefSeq" id="XP_032813589.1"/>
    </source>
</evidence>
<comment type="similarity">
    <text evidence="1">Belongs to the FGGY kinase family.</text>
</comment>
<dbReference type="CTD" id="55277"/>
<proteinExistence type="inferred from homology"/>
<evidence type="ECO:0000256" key="3">
    <source>
        <dbReference type="ARBA" id="ARBA00022777"/>
    </source>
</evidence>
<protein>
    <recommendedName>
        <fullName evidence="4">FGGY carbohydrate kinase domain-containing protein</fullName>
    </recommendedName>
</protein>
<feature type="domain" description="Carbohydrate kinase FGGY C-terminal" evidence="6">
    <location>
        <begin position="281"/>
        <end position="488"/>
    </location>
</feature>
<dbReference type="RefSeq" id="XP_032813590.1">
    <property type="nucleotide sequence ID" value="XM_032957699.1"/>
</dbReference>
<evidence type="ECO:0000256" key="1">
    <source>
        <dbReference type="ARBA" id="ARBA00009156"/>
    </source>
</evidence>
<dbReference type="InterPro" id="IPR018485">
    <property type="entry name" value="FGGY_C"/>
</dbReference>
<dbReference type="Proteomes" id="UP001318040">
    <property type="component" value="Chromosome 20"/>
</dbReference>
<dbReference type="RefSeq" id="XP_032813591.1">
    <property type="nucleotide sequence ID" value="XM_032957700.1"/>
</dbReference>
<reference evidence="8 9" key="1">
    <citation type="submission" date="2025-04" db="UniProtKB">
        <authorList>
            <consortium name="RefSeq"/>
        </authorList>
    </citation>
    <scope>IDENTIFICATION</scope>
    <source>
        <tissue evidence="8 9">Sperm</tissue>
    </source>
</reference>
<evidence type="ECO:0000313" key="7">
    <source>
        <dbReference type="Proteomes" id="UP001318040"/>
    </source>
</evidence>
<dbReference type="FunFam" id="3.30.420.40:FF:000101">
    <property type="entry name" value="FGGY carbohydrate kinase domain-containing protein"/>
    <property type="match status" value="1"/>
</dbReference>
<sequence>MAWYVGVDVGTASVRAGLVDRDGMVHAWASEEIRVHQPQAGRYEQDSQDVWRACCHVVRQVTSNVDVHQIRGIGFDATCSLVVLDEDFGPLPVNEEGERCRNIVMWCDHRAIGEADQINCTRHAALASLGGVMSPEMQPPKLLWLKRNLPDSWKKARHFFDLPDFLTWKATGSLTRSLCCVVCKWTYNVDSGWDQSFWDEIGLSDICQEGYSRIGVDFLGPGQPLSGGLTMHAADELGLHPGTAVGAALIDAHAGTIGVIGGDVTGLGLACESQPITARLSMIGGTSTCHMALSDKALFVGGVWGPYYSVVLPGLWLNEGGQSATGSLIEHIVTGHPAYNELKKIADASGQSTYEWLNRRVVSMATEGAAPATLTSDLHVCPDFHGNRSPLADSSRKGMVIGLDLSHTCDSLVQLYLATLQALALGTRHILNAMTQSGHNVSAIFMCGGLSKNSLYVQAHADATGLPVVLPAEAEAVVVGAAILGACASKDFTSMQEAMQHMVRVGKVIHPDPAVRSFYERKYKVYMLMGRNQLEYRSLMSSTDHRANS</sequence>
<evidence type="ECO:0000256" key="4">
    <source>
        <dbReference type="ARBA" id="ARBA00074355"/>
    </source>
</evidence>
<name>A0AAJ7WXG6_PETMA</name>
<keyword evidence="2" id="KW-0808">Transferase</keyword>
<dbReference type="GO" id="GO:0019150">
    <property type="term" value="F:D-ribulokinase activity"/>
    <property type="evidence" value="ECO:0007669"/>
    <property type="project" value="TreeGrafter"/>
</dbReference>
<dbReference type="PANTHER" id="PTHR43435:SF4">
    <property type="entry name" value="FGGY CARBOHYDRATE KINASE DOMAIN-CONTAINING PROTEIN"/>
    <property type="match status" value="1"/>
</dbReference>
<dbReference type="CDD" id="cd07782">
    <property type="entry name" value="ASKHA_NBD_FGGY_D-RBK"/>
    <property type="match status" value="1"/>
</dbReference>
<feature type="domain" description="Carbohydrate kinase FGGY N-terminal" evidence="5">
    <location>
        <begin position="4"/>
        <end position="258"/>
    </location>
</feature>
<keyword evidence="3 8" id="KW-0418">Kinase</keyword>
<dbReference type="Pfam" id="PF02782">
    <property type="entry name" value="FGGY_C"/>
    <property type="match status" value="1"/>
</dbReference>
<dbReference type="RefSeq" id="XP_032813589.1">
    <property type="nucleotide sequence ID" value="XM_032957698.1"/>
</dbReference>
<dbReference type="Gene3D" id="3.30.420.40">
    <property type="match status" value="1"/>
</dbReference>
<evidence type="ECO:0000313" key="10">
    <source>
        <dbReference type="RefSeq" id="XP_032813591.1"/>
    </source>
</evidence>
<dbReference type="InterPro" id="IPR006003">
    <property type="entry name" value="FGGY_RbtK-like"/>
</dbReference>
<evidence type="ECO:0000313" key="9">
    <source>
        <dbReference type="RefSeq" id="XP_032813590.1"/>
    </source>
</evidence>
<dbReference type="NCBIfam" id="TIGR01315">
    <property type="entry name" value="5C_CHO_kinase"/>
    <property type="match status" value="1"/>
</dbReference>
<keyword evidence="7" id="KW-1185">Reference proteome</keyword>
<dbReference type="SUPFAM" id="SSF53067">
    <property type="entry name" value="Actin-like ATPase domain"/>
    <property type="match status" value="2"/>
</dbReference>
<dbReference type="PIRSF" id="PIRSF000538">
    <property type="entry name" value="GlpK"/>
    <property type="match status" value="1"/>
</dbReference>
<evidence type="ECO:0000259" key="6">
    <source>
        <dbReference type="Pfam" id="PF02782"/>
    </source>
</evidence>
<dbReference type="InterPro" id="IPR018484">
    <property type="entry name" value="FGGY_N"/>
</dbReference>
<accession>A0AAJ7WXG6</accession>
<dbReference type="Gene3D" id="1.20.58.2240">
    <property type="match status" value="1"/>
</dbReference>
<dbReference type="InterPro" id="IPR043129">
    <property type="entry name" value="ATPase_NBD"/>
</dbReference>
<dbReference type="InterPro" id="IPR000577">
    <property type="entry name" value="Carb_kinase_FGGY"/>
</dbReference>
<dbReference type="Pfam" id="PF00370">
    <property type="entry name" value="FGGY_N"/>
    <property type="match status" value="1"/>
</dbReference>